<evidence type="ECO:0000313" key="4">
    <source>
        <dbReference type="EMBL" id="PSJ40919.1"/>
    </source>
</evidence>
<evidence type="ECO:0000259" key="3">
    <source>
        <dbReference type="Pfam" id="PF20239"/>
    </source>
</evidence>
<dbReference type="PANTHER" id="PTHR47756:SF1">
    <property type="entry name" value="BLL0085 PROTEIN"/>
    <property type="match status" value="1"/>
</dbReference>
<comment type="caution">
    <text evidence="4">The sequence shown here is derived from an EMBL/GenBank/DDBJ whole genome shotgun (WGS) entry which is preliminary data.</text>
</comment>
<dbReference type="InterPro" id="IPR007627">
    <property type="entry name" value="RNA_pol_sigma70_r2"/>
</dbReference>
<proteinExistence type="predicted"/>
<dbReference type="Proteomes" id="UP000241167">
    <property type="component" value="Unassembled WGS sequence"/>
</dbReference>
<keyword evidence="5" id="KW-1185">Reference proteome</keyword>
<dbReference type="Gene3D" id="1.10.10.10">
    <property type="entry name" value="Winged helix-like DNA-binding domain superfamily/Winged helix DNA-binding domain"/>
    <property type="match status" value="1"/>
</dbReference>
<evidence type="ECO:0000259" key="1">
    <source>
        <dbReference type="Pfam" id="PF04542"/>
    </source>
</evidence>
<dbReference type="Pfam" id="PF04542">
    <property type="entry name" value="Sigma70_r2"/>
    <property type="match status" value="1"/>
</dbReference>
<dbReference type="Pfam" id="PF20239">
    <property type="entry name" value="DUF6596"/>
    <property type="match status" value="1"/>
</dbReference>
<dbReference type="EMBL" id="PXYI01000003">
    <property type="protein sequence ID" value="PSJ40919.1"/>
    <property type="molecule type" value="Genomic_DNA"/>
</dbReference>
<protein>
    <recommendedName>
        <fullName evidence="6">RNA polymerase subunit sigma-24</fullName>
    </recommendedName>
</protein>
<dbReference type="InterPro" id="IPR013249">
    <property type="entry name" value="RNA_pol_sigma70_r4_t2"/>
</dbReference>
<dbReference type="SUPFAM" id="SSF88659">
    <property type="entry name" value="Sigma3 and sigma4 domains of RNA polymerase sigma factors"/>
    <property type="match status" value="1"/>
</dbReference>
<organism evidence="4 5">
    <name type="scientific">Allosphingosinicella deserti</name>
    <dbReference type="NCBI Taxonomy" id="2116704"/>
    <lineage>
        <taxon>Bacteria</taxon>
        <taxon>Pseudomonadati</taxon>
        <taxon>Pseudomonadota</taxon>
        <taxon>Alphaproteobacteria</taxon>
        <taxon>Sphingomonadales</taxon>
        <taxon>Sphingomonadaceae</taxon>
        <taxon>Allosphingosinicella</taxon>
    </lineage>
</organism>
<accession>A0A2P7QSI1</accession>
<dbReference type="GO" id="GO:0006352">
    <property type="term" value="P:DNA-templated transcription initiation"/>
    <property type="evidence" value="ECO:0007669"/>
    <property type="project" value="InterPro"/>
</dbReference>
<evidence type="ECO:0008006" key="6">
    <source>
        <dbReference type="Google" id="ProtNLM"/>
    </source>
</evidence>
<sequence>MTIDPRSLDTILSGARPRALAALLRYFRDLDAAEEAFQNACLRALRSWPDTGLPRDPTAWLILVGRNSGIDAARRASRFGALPDEIAISDTADVEEELAEQLDGAAYADDLLRLLFICCHRDLPPAQQIALALRIVSGLSVRQIARAFLVGDAAMEQRITRAKRVIANADVAFEAPAPLARAERIASVAAMLYLLFNEGYTASEQVSAREPFCDEAIRLARLLQTMFPDEPELIGLAALMLLQHARRAARFDAEGAVVLLERQDRSRWDETMISEGLVLLARAFRLGRAGRYQIEAAIAALHSRAPSFDETDWPQIAALYEKLELYAPSPVVLLNRAAAVSMAQGPAPALDMMLPLERALSSYFYFHGLKGHLLQRLGRDDEARAAFNLAIGLANTAAEAAQIRLYLDALTPGRD</sequence>
<evidence type="ECO:0000313" key="5">
    <source>
        <dbReference type="Proteomes" id="UP000241167"/>
    </source>
</evidence>
<dbReference type="InterPro" id="IPR036388">
    <property type="entry name" value="WH-like_DNA-bd_sf"/>
</dbReference>
<feature type="domain" description="DUF6596" evidence="3">
    <location>
        <begin position="184"/>
        <end position="283"/>
    </location>
</feature>
<dbReference type="SUPFAM" id="SSF88946">
    <property type="entry name" value="Sigma2 domain of RNA polymerase sigma factors"/>
    <property type="match status" value="1"/>
</dbReference>
<dbReference type="GO" id="GO:0003677">
    <property type="term" value="F:DNA binding"/>
    <property type="evidence" value="ECO:0007669"/>
    <property type="project" value="InterPro"/>
</dbReference>
<dbReference type="InterPro" id="IPR046531">
    <property type="entry name" value="DUF6596"/>
</dbReference>
<feature type="domain" description="RNA polymerase sigma-70 region 2" evidence="1">
    <location>
        <begin position="16"/>
        <end position="78"/>
    </location>
</feature>
<gene>
    <name evidence="4" type="ORF">C7I55_11660</name>
</gene>
<dbReference type="AlphaFoldDB" id="A0A2P7QSI1"/>
<dbReference type="InterPro" id="IPR013324">
    <property type="entry name" value="RNA_pol_sigma_r3/r4-like"/>
</dbReference>
<dbReference type="PANTHER" id="PTHR47756">
    <property type="entry name" value="BLL6612 PROTEIN-RELATED"/>
    <property type="match status" value="1"/>
</dbReference>
<dbReference type="OrthoDB" id="9780299at2"/>
<dbReference type="Pfam" id="PF08281">
    <property type="entry name" value="Sigma70_r4_2"/>
    <property type="match status" value="1"/>
</dbReference>
<evidence type="ECO:0000259" key="2">
    <source>
        <dbReference type="Pfam" id="PF08281"/>
    </source>
</evidence>
<name>A0A2P7QSI1_9SPHN</name>
<dbReference type="GO" id="GO:0016987">
    <property type="term" value="F:sigma factor activity"/>
    <property type="evidence" value="ECO:0007669"/>
    <property type="project" value="InterPro"/>
</dbReference>
<dbReference type="RefSeq" id="WP_106513072.1">
    <property type="nucleotide sequence ID" value="NZ_PXYI01000003.1"/>
</dbReference>
<dbReference type="Gene3D" id="1.10.1740.10">
    <property type="match status" value="1"/>
</dbReference>
<feature type="domain" description="RNA polymerase sigma factor 70 region 4 type 2" evidence="2">
    <location>
        <begin position="115"/>
        <end position="164"/>
    </location>
</feature>
<dbReference type="InterPro" id="IPR013325">
    <property type="entry name" value="RNA_pol_sigma_r2"/>
</dbReference>
<reference evidence="4 5" key="1">
    <citation type="submission" date="2018-03" db="EMBL/GenBank/DDBJ databases">
        <title>The draft genome of Sphingosinicella sp. GL-C-18.</title>
        <authorList>
            <person name="Liu L."/>
            <person name="Li L."/>
            <person name="Liang L."/>
            <person name="Zhang X."/>
            <person name="Wang T."/>
        </authorList>
    </citation>
    <scope>NUCLEOTIDE SEQUENCE [LARGE SCALE GENOMIC DNA]</scope>
    <source>
        <strain evidence="4 5">GL-C-18</strain>
    </source>
</reference>